<evidence type="ECO:0000313" key="2">
    <source>
        <dbReference type="Proteomes" id="UP000027120"/>
    </source>
</evidence>
<organism evidence="1 2">
    <name type="scientific">Citrus sinensis</name>
    <name type="common">Sweet orange</name>
    <name type="synonym">Citrus aurantium var. sinensis</name>
    <dbReference type="NCBI Taxonomy" id="2711"/>
    <lineage>
        <taxon>Eukaryota</taxon>
        <taxon>Viridiplantae</taxon>
        <taxon>Streptophyta</taxon>
        <taxon>Embryophyta</taxon>
        <taxon>Tracheophyta</taxon>
        <taxon>Spermatophyta</taxon>
        <taxon>Magnoliopsida</taxon>
        <taxon>eudicotyledons</taxon>
        <taxon>Gunneridae</taxon>
        <taxon>Pentapetalae</taxon>
        <taxon>rosids</taxon>
        <taxon>malvids</taxon>
        <taxon>Sapindales</taxon>
        <taxon>Rutaceae</taxon>
        <taxon>Aurantioideae</taxon>
        <taxon>Citrus</taxon>
    </lineage>
</organism>
<dbReference type="PANTHER" id="PTHR11669:SF52">
    <property type="entry name" value="OS10G0574500 PROTEIN"/>
    <property type="match status" value="1"/>
</dbReference>
<dbReference type="AlphaFoldDB" id="A0A067H039"/>
<proteinExistence type="predicted"/>
<dbReference type="Proteomes" id="UP000027120">
    <property type="component" value="Unassembled WGS sequence"/>
</dbReference>
<protein>
    <recommendedName>
        <fullName evidence="3">Replication factor C C-terminal domain-containing protein</fullName>
    </recommendedName>
</protein>
<dbReference type="PaxDb" id="2711-XP_006464832.1"/>
<feature type="non-terminal residue" evidence="1">
    <location>
        <position position="1"/>
    </location>
</feature>
<dbReference type="PANTHER" id="PTHR11669">
    <property type="entry name" value="REPLICATION FACTOR C / DNA POLYMERASE III GAMMA-TAU SUBUNIT"/>
    <property type="match status" value="1"/>
</dbReference>
<name>A0A067H039_CITSI</name>
<sequence>IILCEADKLSTDALLYMRWLLERYKGLNKVFFCCSDVSKLQPIKSLCTVIQLLPPSKQEIVEVLEFIAEQEGIQLPHQLAEKIADNSKNNLRQAIRSFEASRQMNYPFVEGQVILTGWEDDITNIATKIIEEQSPKQ</sequence>
<dbReference type="InterPro" id="IPR050238">
    <property type="entry name" value="DNA_Rep/Repair_Clamp_Loader"/>
</dbReference>
<dbReference type="FunFam" id="1.10.8.60:FF:000030">
    <property type="entry name" value="replication factor C subunit 3"/>
    <property type="match status" value="1"/>
</dbReference>
<dbReference type="Pfam" id="PF21960">
    <property type="entry name" value="RCF1-5-like_lid"/>
    <property type="match status" value="1"/>
</dbReference>
<dbReference type="Gene3D" id="1.10.8.60">
    <property type="match status" value="1"/>
</dbReference>
<dbReference type="EMBL" id="KK784873">
    <property type="protein sequence ID" value="KDO85353.1"/>
    <property type="molecule type" value="Genomic_DNA"/>
</dbReference>
<evidence type="ECO:0000313" key="1">
    <source>
        <dbReference type="EMBL" id="KDO85353.1"/>
    </source>
</evidence>
<dbReference type="eggNOG" id="KOG2035">
    <property type="taxonomic scope" value="Eukaryota"/>
</dbReference>
<accession>A0A067H039</accession>
<keyword evidence="2" id="KW-1185">Reference proteome</keyword>
<dbReference type="SUPFAM" id="SSF52540">
    <property type="entry name" value="P-loop containing nucleoside triphosphate hydrolases"/>
    <property type="match status" value="1"/>
</dbReference>
<dbReference type="SMR" id="A0A067H039"/>
<evidence type="ECO:0008006" key="3">
    <source>
        <dbReference type="Google" id="ProtNLM"/>
    </source>
</evidence>
<dbReference type="STRING" id="2711.A0A067H039"/>
<dbReference type="InterPro" id="IPR027417">
    <property type="entry name" value="P-loop_NTPase"/>
</dbReference>
<gene>
    <name evidence="1" type="ORF">CISIN_1g042716mg</name>
</gene>
<reference evidence="1 2" key="1">
    <citation type="submission" date="2014-04" db="EMBL/GenBank/DDBJ databases">
        <authorList>
            <consortium name="International Citrus Genome Consortium"/>
            <person name="Gmitter F."/>
            <person name="Chen C."/>
            <person name="Farmerie W."/>
            <person name="Harkins T."/>
            <person name="Desany B."/>
            <person name="Mohiuddin M."/>
            <person name="Kodira C."/>
            <person name="Borodovsky M."/>
            <person name="Lomsadze A."/>
            <person name="Burns P."/>
            <person name="Jenkins J."/>
            <person name="Prochnik S."/>
            <person name="Shu S."/>
            <person name="Chapman J."/>
            <person name="Pitluck S."/>
            <person name="Schmutz J."/>
            <person name="Rokhsar D."/>
        </authorList>
    </citation>
    <scope>NUCLEOTIDE SEQUENCE</scope>
</reference>